<keyword evidence="6" id="KW-0328">Glycosyltransferase</keyword>
<dbReference type="GO" id="GO:0004134">
    <property type="term" value="F:4-alpha-glucanotransferase activity"/>
    <property type="evidence" value="ECO:0007669"/>
    <property type="project" value="UniProtKB-EC"/>
</dbReference>
<dbReference type="InterPro" id="IPR013783">
    <property type="entry name" value="Ig-like_fold"/>
</dbReference>
<comment type="similarity">
    <text evidence="3">Belongs to the disproportionating enzyme family.</text>
</comment>
<dbReference type="EMBL" id="CP151510">
    <property type="protein sequence ID" value="WZN64739.1"/>
    <property type="molecule type" value="Genomic_DNA"/>
</dbReference>
<accession>A0AAX4PEU0</accession>
<evidence type="ECO:0000256" key="9">
    <source>
        <dbReference type="ARBA" id="ARBA00031423"/>
    </source>
</evidence>
<comment type="catalytic activity">
    <reaction evidence="1">
        <text>Transfers a segment of a (1-&gt;4)-alpha-D-glucan to a new position in an acceptor, which may be glucose or a (1-&gt;4)-alpha-D-glucan.</text>
        <dbReference type="EC" id="2.4.1.25"/>
    </reaction>
</comment>
<proteinExistence type="inferred from homology"/>
<dbReference type="InterPro" id="IPR013784">
    <property type="entry name" value="Carb-bd-like_fold"/>
</dbReference>
<sequence>MPRGGGEATTSSPPSEGAPDAEDAAVTSPTDVPRKRSGCRWFHVYFRVACDTRWGENLVLVGKNDFLGNFEPQSGIWMGCKEEASCFASRGSIEEKDGEREKVLAWRGRISLPAESLKEGTITVGPYRYVVVDDRVKRLRGEPAWVERTFEIPLGLRDGTVVCVSDTWQDPSAPPCVLRTAMFTKVVFRHALAALTKARRPNVAAIAPEPVEGTNWVSFRVKNWRLDRGGRVFLVGSSPELGGWDDARALEMALEFGAGEPSRSDPYGTWRVDVCLPADGMGCSYKYIVQDAETGKRVHESGDDRLISGREMKQAEFGKLLIVQEDGHFRHAGHWKGAGVAVPVFSLRSRDSVGCGEFSDLCHLVDFCAQSSLSIIQLLPVNDTSVHDNWMDSYPYSSLSVFALHPMYLSLSGVVKTCGGDPGAEEADLAAIRVEVEAARRALDLATVDYEGTMRTKEEICEKLFHYQRESCHSDPNFATFLRENAFWLAPYATFCALKKVFGHSDHSNWGSMKNASYALVRRMVTGLREPEGSAGNSESTEDFGALWMDLLELFNPKRTGEPKSDFMVPFKGLIAYSCYVQYHLHRQLTGVVRYAEGRGVALKGDLPIGVDKNSVECWVKRRCFRMEACAGAPPDYYSMQGQNWGFPTYNWEEMGNDNFAWWKQRLGHMANYFHAYRIDHILGFFRIWEVPSSNDESAVNLNTLLPGLLGCFRPAIAITKAELDSKGIWDIDRLCKPYITMDLLEEVFGRLAAPVTDFFLFKRHHYYEFKEAFTESNVTFWMDNANWGENFVAYLRADAESNSINLGDVVETVQKGLREILQNVVLLRDLGGEETFHPRFGCLQTHSFKALEPWVQGAISHFHDEYFFRRQDDLWRKNANKILPRLLEESRDMLVCGEDLGLIPQCVPSVMSDLGILGLRIQRMPSDSSREGEFGDPSQYPYQVVASPSCHDVLPVRAWWEEDYERSQRLWSRDLARDGEDAPPAKCGPAVAQAILRAHLASGACLMIAPLQDWLACCPSGKYSTAEALEERINDPTKSKHYWRWRQQCLLEDLCEDEEFQSTVRGMASRM</sequence>
<dbReference type="PROSITE" id="PS51166">
    <property type="entry name" value="CBM20"/>
    <property type="match status" value="2"/>
</dbReference>
<dbReference type="Pfam" id="PF02446">
    <property type="entry name" value="Glyco_hydro_77"/>
    <property type="match status" value="2"/>
</dbReference>
<dbReference type="SUPFAM" id="SSF49452">
    <property type="entry name" value="Starch-binding domain-like"/>
    <property type="match status" value="2"/>
</dbReference>
<dbReference type="PANTHER" id="PTHR32518:SF3">
    <property type="entry name" value="4-ALPHA-GLUCANOTRANSFERASE"/>
    <property type="match status" value="1"/>
</dbReference>
<feature type="domain" description="CBM20" evidence="12">
    <location>
        <begin position="209"/>
        <end position="337"/>
    </location>
</feature>
<evidence type="ECO:0000256" key="8">
    <source>
        <dbReference type="ARBA" id="ARBA00023277"/>
    </source>
</evidence>
<keyword evidence="7" id="KW-0808">Transferase</keyword>
<reference evidence="13 14" key="1">
    <citation type="submission" date="2024-03" db="EMBL/GenBank/DDBJ databases">
        <title>Complete genome sequence of the green alga Chloropicon roscoffensis RCC1871.</title>
        <authorList>
            <person name="Lemieux C."/>
            <person name="Pombert J.-F."/>
            <person name="Otis C."/>
            <person name="Turmel M."/>
        </authorList>
    </citation>
    <scope>NUCLEOTIDE SEQUENCE [LARGE SCALE GENOMIC DNA]</scope>
    <source>
        <strain evidence="13 14">RCC1871</strain>
    </source>
</reference>
<evidence type="ECO:0000256" key="5">
    <source>
        <dbReference type="ARBA" id="ARBA00022490"/>
    </source>
</evidence>
<protein>
    <recommendedName>
        <fullName evidence="4">4-alpha-glucanotransferase</fullName>
        <ecNumber evidence="4">2.4.1.25</ecNumber>
    </recommendedName>
    <alternativeName>
        <fullName evidence="9">Amylomaltase</fullName>
    </alternativeName>
    <alternativeName>
        <fullName evidence="10">Disproportionating enzyme</fullName>
    </alternativeName>
</protein>
<evidence type="ECO:0000256" key="3">
    <source>
        <dbReference type="ARBA" id="ARBA00005684"/>
    </source>
</evidence>
<keyword evidence="8" id="KW-0119">Carbohydrate metabolism</keyword>
<dbReference type="Pfam" id="PF00686">
    <property type="entry name" value="CBM_20"/>
    <property type="match status" value="1"/>
</dbReference>
<evidence type="ECO:0000259" key="12">
    <source>
        <dbReference type="PROSITE" id="PS51166"/>
    </source>
</evidence>
<dbReference type="InterPro" id="IPR002044">
    <property type="entry name" value="CBM20"/>
</dbReference>
<evidence type="ECO:0000256" key="4">
    <source>
        <dbReference type="ARBA" id="ARBA00012560"/>
    </source>
</evidence>
<comment type="subcellular location">
    <subcellularLocation>
        <location evidence="2">Cytoplasm</location>
    </subcellularLocation>
</comment>
<organism evidence="13 14">
    <name type="scientific">Chloropicon roscoffensis</name>
    <dbReference type="NCBI Taxonomy" id="1461544"/>
    <lineage>
        <taxon>Eukaryota</taxon>
        <taxon>Viridiplantae</taxon>
        <taxon>Chlorophyta</taxon>
        <taxon>Chloropicophyceae</taxon>
        <taxon>Chloropicales</taxon>
        <taxon>Chloropicaceae</taxon>
        <taxon>Chloropicon</taxon>
    </lineage>
</organism>
<evidence type="ECO:0000256" key="1">
    <source>
        <dbReference type="ARBA" id="ARBA00000439"/>
    </source>
</evidence>
<dbReference type="GO" id="GO:0005975">
    <property type="term" value="P:carbohydrate metabolic process"/>
    <property type="evidence" value="ECO:0007669"/>
    <property type="project" value="InterPro"/>
</dbReference>
<evidence type="ECO:0000256" key="11">
    <source>
        <dbReference type="SAM" id="MobiDB-lite"/>
    </source>
</evidence>
<evidence type="ECO:0000256" key="7">
    <source>
        <dbReference type="ARBA" id="ARBA00022679"/>
    </source>
</evidence>
<dbReference type="SUPFAM" id="SSF51445">
    <property type="entry name" value="(Trans)glycosidases"/>
    <property type="match status" value="1"/>
</dbReference>
<dbReference type="InterPro" id="IPR017853">
    <property type="entry name" value="GH"/>
</dbReference>
<evidence type="ECO:0000313" key="13">
    <source>
        <dbReference type="EMBL" id="WZN64739.1"/>
    </source>
</evidence>
<dbReference type="GO" id="GO:0005737">
    <property type="term" value="C:cytoplasm"/>
    <property type="evidence" value="ECO:0007669"/>
    <property type="project" value="UniProtKB-SubCell"/>
</dbReference>
<dbReference type="PANTHER" id="PTHR32518">
    <property type="match status" value="1"/>
</dbReference>
<evidence type="ECO:0000256" key="6">
    <source>
        <dbReference type="ARBA" id="ARBA00022676"/>
    </source>
</evidence>
<dbReference type="EC" id="2.4.1.25" evidence="4"/>
<feature type="domain" description="CBM20" evidence="12">
    <location>
        <begin position="36"/>
        <end position="170"/>
    </location>
</feature>
<dbReference type="InterPro" id="IPR003385">
    <property type="entry name" value="Glyco_hydro_77"/>
</dbReference>
<feature type="region of interest" description="Disordered" evidence="11">
    <location>
        <begin position="1"/>
        <end position="34"/>
    </location>
</feature>
<keyword evidence="14" id="KW-1185">Reference proteome</keyword>
<dbReference type="GO" id="GO:2001070">
    <property type="term" value="F:starch binding"/>
    <property type="evidence" value="ECO:0007669"/>
    <property type="project" value="InterPro"/>
</dbReference>
<dbReference type="Gene3D" id="2.60.40.10">
    <property type="entry name" value="Immunoglobulins"/>
    <property type="match status" value="2"/>
</dbReference>
<dbReference type="SMART" id="SM01065">
    <property type="entry name" value="CBM_2"/>
    <property type="match status" value="2"/>
</dbReference>
<name>A0AAX4PEU0_9CHLO</name>
<gene>
    <name evidence="13" type="ORF">HKI87_10g62960</name>
</gene>
<evidence type="ECO:0000256" key="10">
    <source>
        <dbReference type="ARBA" id="ARBA00031501"/>
    </source>
</evidence>
<dbReference type="Proteomes" id="UP001472866">
    <property type="component" value="Chromosome 10"/>
</dbReference>
<dbReference type="AlphaFoldDB" id="A0AAX4PEU0"/>
<dbReference type="Gene3D" id="3.20.20.80">
    <property type="entry name" value="Glycosidases"/>
    <property type="match status" value="2"/>
</dbReference>
<keyword evidence="5" id="KW-0963">Cytoplasm</keyword>
<evidence type="ECO:0000256" key="2">
    <source>
        <dbReference type="ARBA" id="ARBA00004496"/>
    </source>
</evidence>
<evidence type="ECO:0000313" key="14">
    <source>
        <dbReference type="Proteomes" id="UP001472866"/>
    </source>
</evidence>